<accession>A0A7M2SKP9</accession>
<dbReference type="KEGG" id="sfeu:IM697_42500"/>
<evidence type="ECO:0000313" key="1">
    <source>
        <dbReference type="EMBL" id="QOV36579.1"/>
    </source>
</evidence>
<reference evidence="1 2" key="1">
    <citation type="submission" date="2020-10" db="EMBL/GenBank/DDBJ databases">
        <title>Streptomyces ferrugineus complate genome analysis.</title>
        <authorList>
            <person name="Anwar N."/>
        </authorList>
    </citation>
    <scope>NUCLEOTIDE SEQUENCE [LARGE SCALE GENOMIC DNA]</scope>
    <source>
        <strain evidence="1 2">CCTCC AA2014009</strain>
    </source>
</reference>
<dbReference type="Proteomes" id="UP000594205">
    <property type="component" value="Chromosome"/>
</dbReference>
<sequence length="48" mass="5400">MRSGDGFPTRGTATEATRLHCFSDELQHLAKNDPTVQLIDLTRLYHGE</sequence>
<gene>
    <name evidence="1" type="ORF">IM697_42500</name>
</gene>
<proteinExistence type="predicted"/>
<dbReference type="AlphaFoldDB" id="A0A7M2SKP9"/>
<dbReference type="EMBL" id="CP063373">
    <property type="protein sequence ID" value="QOV36579.1"/>
    <property type="molecule type" value="Genomic_DNA"/>
</dbReference>
<name>A0A7M2SKP9_9ACTN</name>
<organism evidence="1 2">
    <name type="scientific">Streptomyces ferrugineus</name>
    <dbReference type="NCBI Taxonomy" id="1413221"/>
    <lineage>
        <taxon>Bacteria</taxon>
        <taxon>Bacillati</taxon>
        <taxon>Actinomycetota</taxon>
        <taxon>Actinomycetes</taxon>
        <taxon>Kitasatosporales</taxon>
        <taxon>Streptomycetaceae</taxon>
        <taxon>Streptomyces</taxon>
    </lineage>
</organism>
<evidence type="ECO:0000313" key="2">
    <source>
        <dbReference type="Proteomes" id="UP000594205"/>
    </source>
</evidence>
<dbReference type="RefSeq" id="WP_194042683.1">
    <property type="nucleotide sequence ID" value="NZ_CP063373.1"/>
</dbReference>
<protein>
    <submittedName>
        <fullName evidence="1">Uncharacterized protein</fullName>
    </submittedName>
</protein>
<keyword evidence="2" id="KW-1185">Reference proteome</keyword>